<dbReference type="Gene3D" id="2.60.40.1120">
    <property type="entry name" value="Carboxypeptidase-like, regulatory domain"/>
    <property type="match status" value="1"/>
</dbReference>
<keyword evidence="14" id="KW-1185">Reference proteome</keyword>
<dbReference type="Gene3D" id="2.40.170.20">
    <property type="entry name" value="TonB-dependent receptor, beta-barrel domain"/>
    <property type="match status" value="1"/>
</dbReference>
<evidence type="ECO:0000256" key="7">
    <source>
        <dbReference type="ARBA" id="ARBA00023237"/>
    </source>
</evidence>
<keyword evidence="10" id="KW-0732">Signal</keyword>
<evidence type="ECO:0000256" key="4">
    <source>
        <dbReference type="ARBA" id="ARBA00022692"/>
    </source>
</evidence>
<comment type="caution">
    <text evidence="13">The sequence shown here is derived from an EMBL/GenBank/DDBJ whole genome shotgun (WGS) entry which is preliminary data.</text>
</comment>
<dbReference type="SUPFAM" id="SSF56935">
    <property type="entry name" value="Porins"/>
    <property type="match status" value="1"/>
</dbReference>
<evidence type="ECO:0000259" key="12">
    <source>
        <dbReference type="Pfam" id="PF07715"/>
    </source>
</evidence>
<evidence type="ECO:0000259" key="11">
    <source>
        <dbReference type="Pfam" id="PF00593"/>
    </source>
</evidence>
<dbReference type="NCBIfam" id="TIGR04057">
    <property type="entry name" value="SusC_RagA_signa"/>
    <property type="match status" value="1"/>
</dbReference>
<protein>
    <submittedName>
        <fullName evidence="13">SusC/RagA family TonB-linked outer membrane protein</fullName>
    </submittedName>
</protein>
<evidence type="ECO:0000313" key="14">
    <source>
        <dbReference type="Proteomes" id="UP000251889"/>
    </source>
</evidence>
<gene>
    <name evidence="13" type="ORF">DQQ10_09890</name>
</gene>
<sequence>MMKLYQTCSKVLFLILMLISSEAWAQAKITGTVKSADDGTGLPGVSVVEKGTNNGTVTDSEGRFSIQVPENSTLVFSFVGYSTQEASVTGRSVVDIDLQSDITALSEVVVVGYGQQEMKDVTGVVTAITTESFNRGAIVAPEQLISGKIAGVQVTQNSGEPGGGLTVRVRGGTSINAGNDPLYVIDGVPVDNVGYPGGRNPLNFLNPNEIESFTVLKDASAAAIYGSRAANGVIIITTKKGKAGSAATVTYDGFYSISKVTKELDVLDAAQFTEVVAQYFPNRLGELSENTSTNWQDELLQDGITQSHNISVSGGGEKTGIRASVGYVDQTGTITKSGTTRTTFAVNANQKLFDDKLSIDANLKVAETKDRYNGAGIGAAYAFAPTQPIYDEDSEYGGYFEWSSPQGAQNPIAIQDLTKHIGKVYRGLGNLQFDYRFDNLLPGLRANLNLGADIINAQRRFFQPTYLKAQATASAPGQVDIETTNRMNKLIEYYFNYVKEFSFGKIDATAGYSWQDFTVNRSGLTARGLTTNDYGYENPSVGDPERTVVFADPQENRLISFFGRVNYSWKDKYLVTVNYRRDGSSRFGESNRWGSFPSAAFAWRISDEDFFTGLKNTFADFKFRASYGINGNQEIGNYLYIPTYTATNGFAEYPFGDEFVSPIKPTAVDRDIKWEETASLNIGLDFGLLQGRLTGSVEFYNKKTTDLLFVVNTPAGTAPGDRVLTNIGSVRNRGVELSLEAVAIDKGDLRWNVGFNISTNKNEIISLDGTDDPAFQGYETGGIAGGVGSNIQILKVGNPVNAYRVFEHLKTEDGKLALDGVDYNHDGVADLKDMYADLNGDGNVNDQDRVPTESPNPKVLLGLTSNLTYKNFDLGFTLRGSIGNYVYNNVASANGAINILGANQVLTNIPSSALETGFSNFQLSSDHYLEDGSFLRMDNLTLGYRIEKLKQAKIRVYGTIQNLFILTNYSGMDPEIPSGIDNNVYPRSRTFLVGVNVGF</sequence>
<name>A0A364Y2V1_9BACT</name>
<dbReference type="Pfam" id="PF13715">
    <property type="entry name" value="CarbopepD_reg_2"/>
    <property type="match status" value="1"/>
</dbReference>
<dbReference type="RefSeq" id="WP_112746701.1">
    <property type="nucleotide sequence ID" value="NZ_QMFY01000004.1"/>
</dbReference>
<proteinExistence type="inferred from homology"/>
<dbReference type="NCBIfam" id="TIGR04056">
    <property type="entry name" value="OMP_RagA_SusC"/>
    <property type="match status" value="1"/>
</dbReference>
<dbReference type="InterPro" id="IPR036942">
    <property type="entry name" value="Beta-barrel_TonB_sf"/>
</dbReference>
<keyword evidence="5 9" id="KW-0798">TonB box</keyword>
<evidence type="ECO:0000256" key="6">
    <source>
        <dbReference type="ARBA" id="ARBA00023136"/>
    </source>
</evidence>
<dbReference type="OrthoDB" id="9768177at2"/>
<dbReference type="PROSITE" id="PS52016">
    <property type="entry name" value="TONB_DEPENDENT_REC_3"/>
    <property type="match status" value="1"/>
</dbReference>
<organism evidence="13 14">
    <name type="scientific">Pseudochryseolinea flava</name>
    <dbReference type="NCBI Taxonomy" id="2059302"/>
    <lineage>
        <taxon>Bacteria</taxon>
        <taxon>Pseudomonadati</taxon>
        <taxon>Bacteroidota</taxon>
        <taxon>Cytophagia</taxon>
        <taxon>Cytophagales</taxon>
        <taxon>Fulvivirgaceae</taxon>
        <taxon>Pseudochryseolinea</taxon>
    </lineage>
</organism>
<evidence type="ECO:0000256" key="5">
    <source>
        <dbReference type="ARBA" id="ARBA00023077"/>
    </source>
</evidence>
<evidence type="ECO:0000256" key="9">
    <source>
        <dbReference type="RuleBase" id="RU003357"/>
    </source>
</evidence>
<evidence type="ECO:0000256" key="2">
    <source>
        <dbReference type="ARBA" id="ARBA00022448"/>
    </source>
</evidence>
<feature type="domain" description="TonB-dependent receptor-like beta-barrel" evidence="11">
    <location>
        <begin position="387"/>
        <end position="963"/>
    </location>
</feature>
<comment type="similarity">
    <text evidence="8 9">Belongs to the TonB-dependent receptor family.</text>
</comment>
<comment type="subcellular location">
    <subcellularLocation>
        <location evidence="1 8">Cell outer membrane</location>
        <topology evidence="1 8">Multi-pass membrane protein</topology>
    </subcellularLocation>
</comment>
<dbReference type="InterPro" id="IPR008969">
    <property type="entry name" value="CarboxyPept-like_regulatory"/>
</dbReference>
<dbReference type="InterPro" id="IPR000531">
    <property type="entry name" value="Beta-barrel_TonB"/>
</dbReference>
<feature type="chain" id="PRO_5016859674" evidence="10">
    <location>
        <begin position="26"/>
        <end position="999"/>
    </location>
</feature>
<keyword evidence="6 8" id="KW-0472">Membrane</keyword>
<dbReference type="InterPro" id="IPR039426">
    <property type="entry name" value="TonB-dep_rcpt-like"/>
</dbReference>
<dbReference type="SUPFAM" id="SSF49464">
    <property type="entry name" value="Carboxypeptidase regulatory domain-like"/>
    <property type="match status" value="1"/>
</dbReference>
<keyword evidence="4 8" id="KW-0812">Transmembrane</keyword>
<dbReference type="InterPro" id="IPR037066">
    <property type="entry name" value="Plug_dom_sf"/>
</dbReference>
<dbReference type="GO" id="GO:0009279">
    <property type="term" value="C:cell outer membrane"/>
    <property type="evidence" value="ECO:0007669"/>
    <property type="project" value="UniProtKB-SubCell"/>
</dbReference>
<dbReference type="Proteomes" id="UP000251889">
    <property type="component" value="Unassembled WGS sequence"/>
</dbReference>
<keyword evidence="2 8" id="KW-0813">Transport</keyword>
<dbReference type="EMBL" id="QMFY01000004">
    <property type="protein sequence ID" value="RAW01215.1"/>
    <property type="molecule type" value="Genomic_DNA"/>
</dbReference>
<keyword evidence="7 8" id="KW-0998">Cell outer membrane</keyword>
<feature type="domain" description="TonB-dependent receptor plug" evidence="12">
    <location>
        <begin position="119"/>
        <end position="233"/>
    </location>
</feature>
<feature type="signal peptide" evidence="10">
    <location>
        <begin position="1"/>
        <end position="25"/>
    </location>
</feature>
<evidence type="ECO:0000313" key="13">
    <source>
        <dbReference type="EMBL" id="RAW01215.1"/>
    </source>
</evidence>
<dbReference type="Pfam" id="PF00593">
    <property type="entry name" value="TonB_dep_Rec_b-barrel"/>
    <property type="match status" value="1"/>
</dbReference>
<dbReference type="InterPro" id="IPR023996">
    <property type="entry name" value="TonB-dep_OMP_SusC/RagA"/>
</dbReference>
<evidence type="ECO:0000256" key="3">
    <source>
        <dbReference type="ARBA" id="ARBA00022452"/>
    </source>
</evidence>
<evidence type="ECO:0000256" key="10">
    <source>
        <dbReference type="SAM" id="SignalP"/>
    </source>
</evidence>
<dbReference type="InterPro" id="IPR023997">
    <property type="entry name" value="TonB-dep_OMP_SusC/RagA_CS"/>
</dbReference>
<dbReference type="InterPro" id="IPR012910">
    <property type="entry name" value="Plug_dom"/>
</dbReference>
<evidence type="ECO:0000256" key="1">
    <source>
        <dbReference type="ARBA" id="ARBA00004571"/>
    </source>
</evidence>
<evidence type="ECO:0000256" key="8">
    <source>
        <dbReference type="PROSITE-ProRule" id="PRU01360"/>
    </source>
</evidence>
<accession>A0A364Y2V1</accession>
<dbReference type="AlphaFoldDB" id="A0A364Y2V1"/>
<dbReference type="Gene3D" id="2.170.130.10">
    <property type="entry name" value="TonB-dependent receptor, plug domain"/>
    <property type="match status" value="1"/>
</dbReference>
<dbReference type="Pfam" id="PF07715">
    <property type="entry name" value="Plug"/>
    <property type="match status" value="1"/>
</dbReference>
<reference evidence="13 14" key="1">
    <citation type="submission" date="2018-06" db="EMBL/GenBank/DDBJ databases">
        <title>Chryseolinea flavus sp. nov., a member of the phylum Bacteroidetes isolated from soil.</title>
        <authorList>
            <person name="Li Y."/>
            <person name="Wang J."/>
        </authorList>
    </citation>
    <scope>NUCLEOTIDE SEQUENCE [LARGE SCALE GENOMIC DNA]</scope>
    <source>
        <strain evidence="13 14">SDU1-6</strain>
    </source>
</reference>
<dbReference type="FunFam" id="2.170.130.10:FF:000008">
    <property type="entry name" value="SusC/RagA family TonB-linked outer membrane protein"/>
    <property type="match status" value="1"/>
</dbReference>
<keyword evidence="3 8" id="KW-1134">Transmembrane beta strand</keyword>